<evidence type="ECO:0000256" key="2">
    <source>
        <dbReference type="ARBA" id="ARBA00011738"/>
    </source>
</evidence>
<evidence type="ECO:0000313" key="14">
    <source>
        <dbReference type="Proteomes" id="UP000059680"/>
    </source>
</evidence>
<keyword evidence="9" id="KW-0539">Nucleus</keyword>
<evidence type="ECO:0000256" key="5">
    <source>
        <dbReference type="ARBA" id="ARBA00022833"/>
    </source>
</evidence>
<dbReference type="SUPFAM" id="SSF57667">
    <property type="entry name" value="beta-beta-alpha zinc fingers"/>
    <property type="match status" value="1"/>
</dbReference>
<dbReference type="InterPro" id="IPR052035">
    <property type="entry name" value="ZnF_BED_domain_contain"/>
</dbReference>
<dbReference type="PANTHER" id="PTHR46481">
    <property type="entry name" value="ZINC FINGER BED DOMAIN-CONTAINING PROTEIN 4"/>
    <property type="match status" value="1"/>
</dbReference>
<evidence type="ECO:0000256" key="6">
    <source>
        <dbReference type="ARBA" id="ARBA00023015"/>
    </source>
</evidence>
<keyword evidence="5" id="KW-0862">Zinc</keyword>
<dbReference type="GO" id="GO:0005634">
    <property type="term" value="C:nucleus"/>
    <property type="evidence" value="ECO:0007669"/>
    <property type="project" value="UniProtKB-SubCell"/>
</dbReference>
<dbReference type="GO" id="GO:0008270">
    <property type="term" value="F:zinc ion binding"/>
    <property type="evidence" value="ECO:0007669"/>
    <property type="project" value="UniProtKB-KW"/>
</dbReference>
<evidence type="ECO:0000259" key="12">
    <source>
        <dbReference type="PROSITE" id="PS50808"/>
    </source>
</evidence>
<dbReference type="GO" id="GO:0009791">
    <property type="term" value="P:post-embryonic development"/>
    <property type="evidence" value="ECO:0007669"/>
    <property type="project" value="UniProtKB-ARBA"/>
</dbReference>
<feature type="region of interest" description="Disordered" evidence="11">
    <location>
        <begin position="415"/>
        <end position="435"/>
    </location>
</feature>
<dbReference type="InterPro" id="IPR025525">
    <property type="entry name" value="hAT-like_transposase_RNase-H"/>
</dbReference>
<dbReference type="PANTHER" id="PTHR46481:SF10">
    <property type="entry name" value="ZINC FINGER BED DOMAIN-CONTAINING PROTEIN 39"/>
    <property type="match status" value="1"/>
</dbReference>
<keyword evidence="3" id="KW-0479">Metal-binding</keyword>
<evidence type="ECO:0000256" key="10">
    <source>
        <dbReference type="PROSITE-ProRule" id="PRU00027"/>
    </source>
</evidence>
<evidence type="ECO:0000256" key="1">
    <source>
        <dbReference type="ARBA" id="ARBA00004123"/>
    </source>
</evidence>
<evidence type="ECO:0000256" key="9">
    <source>
        <dbReference type="ARBA" id="ARBA00023242"/>
    </source>
</evidence>
<evidence type="ECO:0000256" key="7">
    <source>
        <dbReference type="ARBA" id="ARBA00023125"/>
    </source>
</evidence>
<dbReference type="InterPro" id="IPR036236">
    <property type="entry name" value="Znf_C2H2_sf"/>
</dbReference>
<evidence type="ECO:0000256" key="11">
    <source>
        <dbReference type="SAM" id="MobiDB-lite"/>
    </source>
</evidence>
<dbReference type="Proteomes" id="UP000059680">
    <property type="component" value="Chromosome 2"/>
</dbReference>
<dbReference type="GO" id="GO:0046983">
    <property type="term" value="F:protein dimerization activity"/>
    <property type="evidence" value="ECO:0007669"/>
    <property type="project" value="InterPro"/>
</dbReference>
<keyword evidence="7" id="KW-0238">DNA-binding</keyword>
<dbReference type="SUPFAM" id="SSF53098">
    <property type="entry name" value="Ribonuclease H-like"/>
    <property type="match status" value="1"/>
</dbReference>
<reference evidence="13 14" key="3">
    <citation type="journal article" date="2013" name="Rice">
        <title>Improvement of the Oryza sativa Nipponbare reference genome using next generation sequence and optical map data.</title>
        <authorList>
            <person name="Kawahara Y."/>
            <person name="de la Bastide M."/>
            <person name="Hamilton J.P."/>
            <person name="Kanamori H."/>
            <person name="McCombie W.R."/>
            <person name="Ouyang S."/>
            <person name="Schwartz D.C."/>
            <person name="Tanaka T."/>
            <person name="Wu J."/>
            <person name="Zhou S."/>
            <person name="Childs K.L."/>
            <person name="Davidson R.M."/>
            <person name="Lin H."/>
            <person name="Quesada-Ocampo L."/>
            <person name="Vaillancourt B."/>
            <person name="Sakai H."/>
            <person name="Lee S.S."/>
            <person name="Kim J."/>
            <person name="Numa H."/>
            <person name="Itoh T."/>
            <person name="Buell C.R."/>
            <person name="Matsumoto T."/>
        </authorList>
    </citation>
    <scope>NUCLEOTIDE SEQUENCE [LARGE SCALE GENOMIC DNA]</scope>
    <source>
        <strain evidence="14">cv. Nipponbare</strain>
    </source>
</reference>
<dbReference type="PROSITE" id="PS50808">
    <property type="entry name" value="ZF_BED"/>
    <property type="match status" value="1"/>
</dbReference>
<feature type="compositionally biased region" description="Acidic residues" evidence="11">
    <location>
        <begin position="423"/>
        <end position="435"/>
    </location>
</feature>
<dbReference type="AlphaFoldDB" id="A0A0P0VH42"/>
<dbReference type="InterPro" id="IPR012337">
    <property type="entry name" value="RNaseH-like_sf"/>
</dbReference>
<evidence type="ECO:0000313" key="13">
    <source>
        <dbReference type="EMBL" id="BAS77932.1"/>
    </source>
</evidence>
<comment type="subcellular location">
    <subcellularLocation>
        <location evidence="1">Nucleus</location>
    </subcellularLocation>
</comment>
<feature type="domain" description="BED-type" evidence="12">
    <location>
        <begin position="15"/>
        <end position="65"/>
    </location>
</feature>
<dbReference type="Pfam" id="PF05699">
    <property type="entry name" value="Dimer_Tnp_hAT"/>
    <property type="match status" value="1"/>
</dbReference>
<reference evidence="13 14" key="2">
    <citation type="journal article" date="2013" name="Plant Cell Physiol.">
        <title>Rice Annotation Project Database (RAP-DB): an integrative and interactive database for rice genomics.</title>
        <authorList>
            <person name="Sakai H."/>
            <person name="Lee S.S."/>
            <person name="Tanaka T."/>
            <person name="Numa H."/>
            <person name="Kim J."/>
            <person name="Kawahara Y."/>
            <person name="Wakimoto H."/>
            <person name="Yang C.C."/>
            <person name="Iwamoto M."/>
            <person name="Abe T."/>
            <person name="Yamada Y."/>
            <person name="Muto A."/>
            <person name="Inokuchi H."/>
            <person name="Ikemura T."/>
            <person name="Matsumoto T."/>
            <person name="Sasaki T."/>
            <person name="Itoh T."/>
        </authorList>
    </citation>
    <scope>NUCLEOTIDE SEQUENCE [LARGE SCALE GENOMIC DNA]</scope>
    <source>
        <strain evidence="14">cv. Nipponbare</strain>
    </source>
</reference>
<evidence type="ECO:0000256" key="8">
    <source>
        <dbReference type="ARBA" id="ARBA00023163"/>
    </source>
</evidence>
<dbReference type="GO" id="GO:0003677">
    <property type="term" value="F:DNA binding"/>
    <property type="evidence" value="ECO:0007669"/>
    <property type="project" value="UniProtKB-KW"/>
</dbReference>
<dbReference type="SMART" id="SM00614">
    <property type="entry name" value="ZnF_BED"/>
    <property type="match status" value="1"/>
</dbReference>
<keyword evidence="4 10" id="KW-0863">Zinc-finger</keyword>
<dbReference type="PaxDb" id="39947-A0A0P0VH42"/>
<evidence type="ECO:0000256" key="4">
    <source>
        <dbReference type="ARBA" id="ARBA00022771"/>
    </source>
</evidence>
<name>A0A0P0VH42_ORYSJ</name>
<gene>
    <name evidence="13" type="ordered locus">Os02g0254500</name>
    <name evidence="13" type="ORF">OSNPB_020254500</name>
</gene>
<keyword evidence="8" id="KW-0804">Transcription</keyword>
<keyword evidence="14" id="KW-1185">Reference proteome</keyword>
<comment type="subunit">
    <text evidence="2">Homodimer.</text>
</comment>
<organism evidence="13 14">
    <name type="scientific">Oryza sativa subsp. japonica</name>
    <name type="common">Rice</name>
    <dbReference type="NCBI Taxonomy" id="39947"/>
    <lineage>
        <taxon>Eukaryota</taxon>
        <taxon>Viridiplantae</taxon>
        <taxon>Streptophyta</taxon>
        <taxon>Embryophyta</taxon>
        <taxon>Tracheophyta</taxon>
        <taxon>Spermatophyta</taxon>
        <taxon>Magnoliopsida</taxon>
        <taxon>Liliopsida</taxon>
        <taxon>Poales</taxon>
        <taxon>Poaceae</taxon>
        <taxon>BOP clade</taxon>
        <taxon>Oryzoideae</taxon>
        <taxon>Oryzeae</taxon>
        <taxon>Oryzinae</taxon>
        <taxon>Oryza</taxon>
        <taxon>Oryza sativa</taxon>
    </lineage>
</organism>
<dbReference type="InterPro" id="IPR008906">
    <property type="entry name" value="HATC_C_dom"/>
</dbReference>
<dbReference type="InterPro" id="IPR003656">
    <property type="entry name" value="Znf_BED"/>
</dbReference>
<accession>A0A0P0VH42</accession>
<proteinExistence type="predicted"/>
<dbReference type="Pfam" id="PF14372">
    <property type="entry name" value="hAT-like_RNase-H"/>
    <property type="match status" value="1"/>
</dbReference>
<dbReference type="InParanoid" id="A0A0P0VH42"/>
<dbReference type="EMBL" id="AP014958">
    <property type="protein sequence ID" value="BAS77932.1"/>
    <property type="molecule type" value="Genomic_DNA"/>
</dbReference>
<keyword evidence="6" id="KW-0805">Transcription regulation</keyword>
<protein>
    <submittedName>
        <fullName evidence="13">Os02g0254500 protein</fullName>
    </submittedName>
</protein>
<sequence>MAENNHQPTNAADHSKWSNCWDHFQEKAGQKAECRHCKKQLSFKNGTSRLNRHYQDTCPARKRARQQGSHGASVQAGIHDLQDAPAFSRSSSDNFGEQTAAAAAAAAEDQLIRMIALHGFPSSMVEDEQFIRFVGMLCPDFKMPSRDDVEERCDALFDQETCSLKDAIARTPGLVSLSQGEARTAMVDTVFLVAHFIDDEWNLCRRVIRVFKDDQHDEPSYDHILDVKDYSSVWRHDCDEVVGTISSYGILPKLAGAILSEYFWNILKNKLDKDNHLNHLSATQRKLLRATDMHWKLYRVAQQLQYDYLDRHYGKHCLLAFAELCWTKKKRRDISSRLRLNHPWTYDDWWYALYYALQFLHDERSSSTAEIAGLVDDTFQETDTTELFRTTLCLSNIKPIPYRACEAEKKDSEWINASRKDDSDDEDIDEEQAPDIEDYDMQSHLEQTKEYMDKFFEDSYLSQSISLILDPRFKLVNAERLLKKASLPPDRISEVQAAVVQLFQDYSNQGSARQHTNHNNENVMDIDPFQQIDNSTFQTVGQSSMEHDHRRTELDAYLREKTVPIKQENFDILKWWKENCHRYPIVARMARDFLAVPMTTRPTPQMMTEITNHLRPLCVTLLLQSKLYMCLDHQIFNSSPEQYLHPLMSFLILSMYPDLF</sequence>
<reference evidence="14" key="1">
    <citation type="journal article" date="2005" name="Nature">
        <title>The map-based sequence of the rice genome.</title>
        <authorList>
            <consortium name="International rice genome sequencing project (IRGSP)"/>
            <person name="Matsumoto T."/>
            <person name="Wu J."/>
            <person name="Kanamori H."/>
            <person name="Katayose Y."/>
            <person name="Fujisawa M."/>
            <person name="Namiki N."/>
            <person name="Mizuno H."/>
            <person name="Yamamoto K."/>
            <person name="Antonio B.A."/>
            <person name="Baba T."/>
            <person name="Sakata K."/>
            <person name="Nagamura Y."/>
            <person name="Aoki H."/>
            <person name="Arikawa K."/>
            <person name="Arita K."/>
            <person name="Bito T."/>
            <person name="Chiden Y."/>
            <person name="Fujitsuka N."/>
            <person name="Fukunaka R."/>
            <person name="Hamada M."/>
            <person name="Harada C."/>
            <person name="Hayashi A."/>
            <person name="Hijishita S."/>
            <person name="Honda M."/>
            <person name="Hosokawa S."/>
            <person name="Ichikawa Y."/>
            <person name="Idonuma A."/>
            <person name="Iijima M."/>
            <person name="Ikeda M."/>
            <person name="Ikeno M."/>
            <person name="Ito K."/>
            <person name="Ito S."/>
            <person name="Ito T."/>
            <person name="Ito Y."/>
            <person name="Ito Y."/>
            <person name="Iwabuchi A."/>
            <person name="Kamiya K."/>
            <person name="Karasawa W."/>
            <person name="Kurita K."/>
            <person name="Katagiri S."/>
            <person name="Kikuta A."/>
            <person name="Kobayashi H."/>
            <person name="Kobayashi N."/>
            <person name="Machita K."/>
            <person name="Maehara T."/>
            <person name="Masukawa M."/>
            <person name="Mizubayashi T."/>
            <person name="Mukai Y."/>
            <person name="Nagasaki H."/>
            <person name="Nagata Y."/>
            <person name="Naito S."/>
            <person name="Nakashima M."/>
            <person name="Nakama Y."/>
            <person name="Nakamichi Y."/>
            <person name="Nakamura M."/>
            <person name="Meguro A."/>
            <person name="Negishi M."/>
            <person name="Ohta I."/>
            <person name="Ohta T."/>
            <person name="Okamoto M."/>
            <person name="Ono N."/>
            <person name="Saji S."/>
            <person name="Sakaguchi M."/>
            <person name="Sakai K."/>
            <person name="Shibata M."/>
            <person name="Shimokawa T."/>
            <person name="Song J."/>
            <person name="Takazaki Y."/>
            <person name="Terasawa K."/>
            <person name="Tsugane M."/>
            <person name="Tsuji K."/>
            <person name="Ueda S."/>
            <person name="Waki K."/>
            <person name="Yamagata H."/>
            <person name="Yamamoto M."/>
            <person name="Yamamoto S."/>
            <person name="Yamane H."/>
            <person name="Yoshiki S."/>
            <person name="Yoshihara R."/>
            <person name="Yukawa K."/>
            <person name="Zhong H."/>
            <person name="Yano M."/>
            <person name="Yuan Q."/>
            <person name="Ouyang S."/>
            <person name="Liu J."/>
            <person name="Jones K.M."/>
            <person name="Gansberger K."/>
            <person name="Moffat K."/>
            <person name="Hill J."/>
            <person name="Bera J."/>
            <person name="Fadrosh D."/>
            <person name="Jin S."/>
            <person name="Johri S."/>
            <person name="Kim M."/>
            <person name="Overton L."/>
            <person name="Reardon M."/>
            <person name="Tsitrin T."/>
            <person name="Vuong H."/>
            <person name="Weaver B."/>
            <person name="Ciecko A."/>
            <person name="Tallon L."/>
            <person name="Jackson J."/>
            <person name="Pai G."/>
            <person name="Aken S.V."/>
            <person name="Utterback T."/>
            <person name="Reidmuller S."/>
            <person name="Feldblyum T."/>
            <person name="Hsiao J."/>
            <person name="Zismann V."/>
            <person name="Iobst S."/>
            <person name="de Vazeille A.R."/>
            <person name="Buell C.R."/>
            <person name="Ying K."/>
            <person name="Li Y."/>
            <person name="Lu T."/>
            <person name="Huang Y."/>
            <person name="Zhao Q."/>
            <person name="Feng Q."/>
            <person name="Zhang L."/>
            <person name="Zhu J."/>
            <person name="Weng Q."/>
            <person name="Mu J."/>
            <person name="Lu Y."/>
            <person name="Fan D."/>
            <person name="Liu Y."/>
            <person name="Guan J."/>
            <person name="Zhang Y."/>
            <person name="Yu S."/>
            <person name="Liu X."/>
            <person name="Zhang Y."/>
            <person name="Hong G."/>
            <person name="Han B."/>
            <person name="Choisne N."/>
            <person name="Demange N."/>
            <person name="Orjeda G."/>
            <person name="Samain S."/>
            <person name="Cattolico L."/>
            <person name="Pelletier E."/>
            <person name="Couloux A."/>
            <person name="Segurens B."/>
            <person name="Wincker P."/>
            <person name="D'Hont A."/>
            <person name="Scarpelli C."/>
            <person name="Weissenbach J."/>
            <person name="Salanoubat M."/>
            <person name="Quetier F."/>
            <person name="Yu Y."/>
            <person name="Kim H.R."/>
            <person name="Rambo T."/>
            <person name="Currie J."/>
            <person name="Collura K."/>
            <person name="Luo M."/>
            <person name="Yang T."/>
            <person name="Ammiraju J.S.S."/>
            <person name="Engler F."/>
            <person name="Soderlund C."/>
            <person name="Wing R.A."/>
            <person name="Palmer L.E."/>
            <person name="de la Bastide M."/>
            <person name="Spiegel L."/>
            <person name="Nascimento L."/>
            <person name="Zutavern T."/>
            <person name="O'Shaughnessy A."/>
            <person name="Dike S."/>
            <person name="Dedhia N."/>
            <person name="Preston R."/>
            <person name="Balija V."/>
            <person name="McCombie W.R."/>
            <person name="Chow T."/>
            <person name="Chen H."/>
            <person name="Chung M."/>
            <person name="Chen C."/>
            <person name="Shaw J."/>
            <person name="Wu H."/>
            <person name="Hsiao K."/>
            <person name="Chao Y."/>
            <person name="Chu M."/>
            <person name="Cheng C."/>
            <person name="Hour A."/>
            <person name="Lee P."/>
            <person name="Lin S."/>
            <person name="Lin Y."/>
            <person name="Liou J."/>
            <person name="Liu S."/>
            <person name="Hsing Y."/>
            <person name="Raghuvanshi S."/>
            <person name="Mohanty A."/>
            <person name="Bharti A.K."/>
            <person name="Gaur A."/>
            <person name="Gupta V."/>
            <person name="Kumar D."/>
            <person name="Ravi V."/>
            <person name="Vij S."/>
            <person name="Kapur A."/>
            <person name="Khurana P."/>
            <person name="Khurana P."/>
            <person name="Khurana J.P."/>
            <person name="Tyagi A.K."/>
            <person name="Gaikwad K."/>
            <person name="Singh A."/>
            <person name="Dalal V."/>
            <person name="Srivastava S."/>
            <person name="Dixit A."/>
            <person name="Pal A.K."/>
            <person name="Ghazi I.A."/>
            <person name="Yadav M."/>
            <person name="Pandit A."/>
            <person name="Bhargava A."/>
            <person name="Sureshbabu K."/>
            <person name="Batra K."/>
            <person name="Sharma T.R."/>
            <person name="Mohapatra T."/>
            <person name="Singh N.K."/>
            <person name="Messing J."/>
            <person name="Nelson A.B."/>
            <person name="Fuks G."/>
            <person name="Kavchok S."/>
            <person name="Keizer G."/>
            <person name="Linton E."/>
            <person name="Llaca V."/>
            <person name="Song R."/>
            <person name="Tanyolac B."/>
            <person name="Young S."/>
            <person name="Ho-Il K."/>
            <person name="Hahn J.H."/>
            <person name="Sangsakoo G."/>
            <person name="Vanavichit A."/>
            <person name="de Mattos Luiz.A.T."/>
            <person name="Zimmer P.D."/>
            <person name="Malone G."/>
            <person name="Dellagostin O."/>
            <person name="de Oliveira A.C."/>
            <person name="Bevan M."/>
            <person name="Bancroft I."/>
            <person name="Minx P."/>
            <person name="Cordum H."/>
            <person name="Wilson R."/>
            <person name="Cheng Z."/>
            <person name="Jin W."/>
            <person name="Jiang J."/>
            <person name="Leong S.A."/>
            <person name="Iwama H."/>
            <person name="Gojobori T."/>
            <person name="Itoh T."/>
            <person name="Niimura Y."/>
            <person name="Fujii Y."/>
            <person name="Habara T."/>
            <person name="Sakai H."/>
            <person name="Sato Y."/>
            <person name="Wilson G."/>
            <person name="Kumar K."/>
            <person name="McCouch S."/>
            <person name="Juretic N."/>
            <person name="Hoen D."/>
            <person name="Wright S."/>
            <person name="Bruskiewich R."/>
            <person name="Bureau T."/>
            <person name="Miyao A."/>
            <person name="Hirochika H."/>
            <person name="Nishikawa T."/>
            <person name="Kadowaki K."/>
            <person name="Sugiura M."/>
            <person name="Burr B."/>
            <person name="Sasaki T."/>
        </authorList>
    </citation>
    <scope>NUCLEOTIDE SEQUENCE [LARGE SCALE GENOMIC DNA]</scope>
    <source>
        <strain evidence="14">cv. Nipponbare</strain>
    </source>
</reference>
<evidence type="ECO:0000256" key="3">
    <source>
        <dbReference type="ARBA" id="ARBA00022723"/>
    </source>
</evidence>
<dbReference type="Pfam" id="PF02892">
    <property type="entry name" value="zf-BED"/>
    <property type="match status" value="1"/>
</dbReference>